<keyword evidence="2" id="KW-1185">Reference proteome</keyword>
<dbReference type="Proteomes" id="UP000704467">
    <property type="component" value="Unassembled WGS sequence"/>
</dbReference>
<name>A0ABX1DHM3_9HYPH</name>
<dbReference type="RefSeq" id="WP_138785338.1">
    <property type="nucleotide sequence ID" value="NZ_JBHEEQ010000005.1"/>
</dbReference>
<sequence>MKTIKVHPKLLHLCAVKVEYAADMSREETAALMNWCDCQTESLWDHMSLQEILNVYRVSAEWDTWEDWAQDDPQDARYMWNKAVIDPENKMKIDA</sequence>
<proteinExistence type="predicted"/>
<comment type="caution">
    <text evidence="1">The sequence shown here is derived from an EMBL/GenBank/DDBJ whole genome shotgun (WGS) entry which is preliminary data.</text>
</comment>
<dbReference type="EMBL" id="JAAVLN010000001">
    <property type="protein sequence ID" value="NKC02434.1"/>
    <property type="molecule type" value="Genomic_DNA"/>
</dbReference>
<protein>
    <submittedName>
        <fullName evidence="1">Uncharacterized protein</fullName>
    </submittedName>
</protein>
<evidence type="ECO:0000313" key="2">
    <source>
        <dbReference type="Proteomes" id="UP000704467"/>
    </source>
</evidence>
<evidence type="ECO:0000313" key="1">
    <source>
        <dbReference type="EMBL" id="NKC02434.1"/>
    </source>
</evidence>
<gene>
    <name evidence="1" type="ORF">HED55_00570</name>
</gene>
<reference evidence="1 2" key="1">
    <citation type="submission" date="2020-03" db="EMBL/GenBank/DDBJ databases">
        <title>Whole genome sequencing of clinical and environmental type strains of Ochrobactrum.</title>
        <authorList>
            <person name="Dharne M."/>
        </authorList>
    </citation>
    <scope>NUCLEOTIDE SEQUENCE [LARGE SCALE GENOMIC DNA]</scope>
    <source>
        <strain evidence="1 2">CIP 109452</strain>
    </source>
</reference>
<organism evidence="1 2">
    <name type="scientific">Brucella haematophila</name>
    <dbReference type="NCBI Taxonomy" id="419474"/>
    <lineage>
        <taxon>Bacteria</taxon>
        <taxon>Pseudomonadati</taxon>
        <taxon>Pseudomonadota</taxon>
        <taxon>Alphaproteobacteria</taxon>
        <taxon>Hyphomicrobiales</taxon>
        <taxon>Brucellaceae</taxon>
        <taxon>Brucella/Ochrobactrum group</taxon>
        <taxon>Brucella</taxon>
    </lineage>
</organism>
<accession>A0ABX1DHM3</accession>